<name>Q7U3M1_PARMW</name>
<evidence type="ECO:0008006" key="3">
    <source>
        <dbReference type="Google" id="ProtNLM"/>
    </source>
</evidence>
<dbReference type="SUPFAM" id="SSF53335">
    <property type="entry name" value="S-adenosyl-L-methionine-dependent methyltransferases"/>
    <property type="match status" value="1"/>
</dbReference>
<dbReference type="AlphaFoldDB" id="Q7U3M1"/>
<dbReference type="eggNOG" id="COG3510">
    <property type="taxonomic scope" value="Bacteria"/>
</dbReference>
<evidence type="ECO:0000313" key="2">
    <source>
        <dbReference type="Proteomes" id="UP000001422"/>
    </source>
</evidence>
<dbReference type="Gene3D" id="3.40.50.150">
    <property type="entry name" value="Vaccinia Virus protein VP39"/>
    <property type="match status" value="1"/>
</dbReference>
<keyword evidence="2" id="KW-1185">Reference proteome</keyword>
<accession>Q7U3M1</accession>
<organism evidence="1 2">
    <name type="scientific">Parasynechococcus marenigrum (strain WH8102)</name>
    <dbReference type="NCBI Taxonomy" id="84588"/>
    <lineage>
        <taxon>Bacteria</taxon>
        <taxon>Bacillati</taxon>
        <taxon>Cyanobacteriota</taxon>
        <taxon>Cyanophyceae</taxon>
        <taxon>Synechococcales</taxon>
        <taxon>Prochlorococcaceae</taxon>
        <taxon>Parasynechococcus</taxon>
        <taxon>Parasynechococcus marenigrum</taxon>
    </lineage>
</organism>
<evidence type="ECO:0000313" key="1">
    <source>
        <dbReference type="EMBL" id="CAE08925.1"/>
    </source>
</evidence>
<proteinExistence type="predicted"/>
<dbReference type="KEGG" id="syw:SYNW2410"/>
<dbReference type="Proteomes" id="UP000001422">
    <property type="component" value="Chromosome"/>
</dbReference>
<sequence>MKAKGFLHRYFVNNSEKRLHKWLHYFDIYEKHLDRFINESPTVLEIGVHGGGSLDMWKAYFGPGAKIIGIDINPECKKHESDGVEIFIGSQDDNKLLDSVKEKYPQIDIVIDDGSHIMCHMEKTFNELYHFLDSNGVYIVEDTHTCYWEEYQGGLGKNSSFIEVAKRLVDHLNAVHTREQIPISSFTKETFSICFYDSIVVFEKSPQANRKAPKTGRMIGQHLDDNAYD</sequence>
<reference evidence="1 2" key="1">
    <citation type="journal article" date="2003" name="Nature">
        <title>The genome of a motile marine Synechococcus.</title>
        <authorList>
            <person name="Palenik B."/>
            <person name="Brahamsha B."/>
            <person name="Larimer F."/>
            <person name="Land M."/>
            <person name="Hauser L."/>
            <person name="Chain P."/>
            <person name="Lamerdin J."/>
            <person name="Regala W."/>
            <person name="Allen E.A."/>
            <person name="McCarren J."/>
            <person name="Paulsen I."/>
            <person name="Dufresne A."/>
            <person name="Partensky F."/>
            <person name="Webb E."/>
            <person name="Waterbury J."/>
        </authorList>
    </citation>
    <scope>NUCLEOTIDE SEQUENCE [LARGE SCALE GENOMIC DNA]</scope>
    <source>
        <strain evidence="1 2">WH8102</strain>
    </source>
</reference>
<dbReference type="RefSeq" id="WP_011129263.1">
    <property type="nucleotide sequence ID" value="NC_005070.1"/>
</dbReference>
<dbReference type="HOGENOM" id="CLU_077191_0_1_3"/>
<dbReference type="InterPro" id="IPR029063">
    <property type="entry name" value="SAM-dependent_MTases_sf"/>
</dbReference>
<gene>
    <name evidence="1" type="ordered locus">SYNW2410</name>
</gene>
<protein>
    <recommendedName>
        <fullName evidence="3">Class I SAM-dependent methyltransferase</fullName>
    </recommendedName>
</protein>
<dbReference type="CDD" id="cd02440">
    <property type="entry name" value="AdoMet_MTases"/>
    <property type="match status" value="1"/>
</dbReference>
<dbReference type="EMBL" id="BX569695">
    <property type="protein sequence ID" value="CAE08925.1"/>
    <property type="molecule type" value="Genomic_DNA"/>
</dbReference>